<sequence length="377" mass="42868">MTNLLIRFPKWCAGIRARLIWFDDDNGDVRGIVENHSVKTTLSAPDWDLNSDLGSLVWQEIRTLDYVAIEAAYCSLYPPLHPQSLPQSAAPCPLFPPHPPSPPHPVATDPSSRWLPARFEGPDTTNPEEPPPAYTFRPRLCCPFTFPCLTDERTREEIQHPVSRLLIHQCARENSNSINDTYFGPSRNQIQHSYLKIGRQATELAKLVGIGLHVSSRLVSRSRNEEDGLEEICPHQSQSTRKAEVSYNNNCAVEELDYVIGYIGDGSMMLTKEWPRFKDELETMKFICTDFWTSINKKQIDNLRTNHQGVYVLQDNAFRFLTRLSANRQYLEMAPKYVAFTCGLIRGALSNLGINSMVTAEVQTMPACKFHIQVQRT</sequence>
<gene>
    <name evidence="4" type="ORF">TMSB3V08_LOCUS8772</name>
</gene>
<evidence type="ECO:0000313" key="4">
    <source>
        <dbReference type="EMBL" id="CAD7432055.1"/>
    </source>
</evidence>
<comment type="subcellular location">
    <subcellularLocation>
        <location evidence="1">Golgi apparatus</location>
        <location evidence="1">cis-Golgi network</location>
    </subcellularLocation>
</comment>
<dbReference type="AlphaFoldDB" id="A0A7R9EFJ8"/>
<evidence type="ECO:0000256" key="1">
    <source>
        <dbReference type="ARBA" id="ARBA00004222"/>
    </source>
</evidence>
<feature type="compositionally biased region" description="Pro residues" evidence="3">
    <location>
        <begin position="94"/>
        <end position="105"/>
    </location>
</feature>
<feature type="region of interest" description="Disordered" evidence="3">
    <location>
        <begin position="94"/>
        <end position="129"/>
    </location>
</feature>
<dbReference type="Pfam" id="PF04051">
    <property type="entry name" value="TRAPP"/>
    <property type="match status" value="1"/>
</dbReference>
<dbReference type="Gene3D" id="3.30.1380.20">
    <property type="entry name" value="Trafficking protein particle complex subunit 3"/>
    <property type="match status" value="1"/>
</dbReference>
<name>A0A7R9EFJ8_9NEOP</name>
<dbReference type="SUPFAM" id="SSF111126">
    <property type="entry name" value="Ligand-binding domain in the NO signalling and Golgi transport"/>
    <property type="match status" value="1"/>
</dbReference>
<dbReference type="GO" id="GO:0006888">
    <property type="term" value="P:endoplasmic reticulum to Golgi vesicle-mediated transport"/>
    <property type="evidence" value="ECO:0007669"/>
    <property type="project" value="TreeGrafter"/>
</dbReference>
<dbReference type="CDD" id="cd14944">
    <property type="entry name" value="TRAPPC6A_Trs33"/>
    <property type="match status" value="1"/>
</dbReference>
<dbReference type="GO" id="GO:0005801">
    <property type="term" value="C:cis-Golgi network"/>
    <property type="evidence" value="ECO:0007669"/>
    <property type="project" value="TreeGrafter"/>
</dbReference>
<protein>
    <recommendedName>
        <fullName evidence="5">Trafficking protein particle complex subunit 6B</fullName>
    </recommendedName>
</protein>
<evidence type="ECO:0000256" key="2">
    <source>
        <dbReference type="ARBA" id="ARBA00006218"/>
    </source>
</evidence>
<dbReference type="PANTHER" id="PTHR12817">
    <property type="entry name" value="TRAFFICKING PROTEIN PARTICLE COMPLEX SUBUNIT 6B"/>
    <property type="match status" value="1"/>
</dbReference>
<dbReference type="EMBL" id="OB795320">
    <property type="protein sequence ID" value="CAD7432055.1"/>
    <property type="molecule type" value="Genomic_DNA"/>
</dbReference>
<dbReference type="PANTHER" id="PTHR12817:SF0">
    <property type="entry name" value="GEO08327P1"/>
    <property type="match status" value="1"/>
</dbReference>
<accession>A0A7R9EFJ8</accession>
<organism evidence="4">
    <name type="scientific">Timema monikensis</name>
    <dbReference type="NCBI Taxonomy" id="170555"/>
    <lineage>
        <taxon>Eukaryota</taxon>
        <taxon>Metazoa</taxon>
        <taxon>Ecdysozoa</taxon>
        <taxon>Arthropoda</taxon>
        <taxon>Hexapoda</taxon>
        <taxon>Insecta</taxon>
        <taxon>Pterygota</taxon>
        <taxon>Neoptera</taxon>
        <taxon>Polyneoptera</taxon>
        <taxon>Phasmatodea</taxon>
        <taxon>Timematodea</taxon>
        <taxon>Timematoidea</taxon>
        <taxon>Timematidae</taxon>
        <taxon>Timema</taxon>
    </lineage>
</organism>
<evidence type="ECO:0000256" key="3">
    <source>
        <dbReference type="SAM" id="MobiDB-lite"/>
    </source>
</evidence>
<dbReference type="InterPro" id="IPR024096">
    <property type="entry name" value="NO_sig/Golgi_transp_ligand-bd"/>
</dbReference>
<comment type="similarity">
    <text evidence="2">Belongs to the TRAPP small subunits family. BET3 subfamily.</text>
</comment>
<proteinExistence type="inferred from homology"/>
<reference evidence="4" key="1">
    <citation type="submission" date="2020-11" db="EMBL/GenBank/DDBJ databases">
        <authorList>
            <person name="Tran Van P."/>
        </authorList>
    </citation>
    <scope>NUCLEOTIDE SEQUENCE</scope>
</reference>
<evidence type="ECO:0008006" key="5">
    <source>
        <dbReference type="Google" id="ProtNLM"/>
    </source>
</evidence>
<dbReference type="InterPro" id="IPR037992">
    <property type="entry name" value="TRAPPC6/Trs33"/>
</dbReference>
<dbReference type="InterPro" id="IPR007194">
    <property type="entry name" value="TRAPP_component"/>
</dbReference>
<dbReference type="GO" id="GO:0030008">
    <property type="term" value="C:TRAPP complex"/>
    <property type="evidence" value="ECO:0007669"/>
    <property type="project" value="TreeGrafter"/>
</dbReference>
<dbReference type="GO" id="GO:0005802">
    <property type="term" value="C:trans-Golgi network"/>
    <property type="evidence" value="ECO:0007669"/>
    <property type="project" value="TreeGrafter"/>
</dbReference>